<organism evidence="7 8">
    <name type="scientific">Tetrapisispora phaffii (strain ATCC 24235 / CBS 4417 / NBRC 1672 / NRRL Y-8282 / UCD 70-5)</name>
    <name type="common">Yeast</name>
    <name type="synonym">Fabospora phaffii</name>
    <dbReference type="NCBI Taxonomy" id="1071381"/>
    <lineage>
        <taxon>Eukaryota</taxon>
        <taxon>Fungi</taxon>
        <taxon>Dikarya</taxon>
        <taxon>Ascomycota</taxon>
        <taxon>Saccharomycotina</taxon>
        <taxon>Saccharomycetes</taxon>
        <taxon>Saccharomycetales</taxon>
        <taxon>Saccharomycetaceae</taxon>
        <taxon>Tetrapisispora</taxon>
    </lineage>
</organism>
<protein>
    <recommendedName>
        <fullName evidence="9">GTP-binding protein YPT11</fullName>
    </recommendedName>
</protein>
<dbReference type="PROSITE" id="PS51419">
    <property type="entry name" value="RAB"/>
    <property type="match status" value="1"/>
</dbReference>
<dbReference type="Pfam" id="PF00071">
    <property type="entry name" value="Ras"/>
    <property type="match status" value="1"/>
</dbReference>
<dbReference type="EMBL" id="HE612871">
    <property type="protein sequence ID" value="CCE66291.1"/>
    <property type="molecule type" value="Genomic_DNA"/>
</dbReference>
<keyword evidence="5" id="KW-0449">Lipoprotein</keyword>
<dbReference type="GO" id="GO:0005525">
    <property type="term" value="F:GTP binding"/>
    <property type="evidence" value="ECO:0007669"/>
    <property type="project" value="UniProtKB-KW"/>
</dbReference>
<dbReference type="FunFam" id="3.40.50.300:FF:001447">
    <property type="entry name" value="Ras-related protein Rab-1B"/>
    <property type="match status" value="1"/>
</dbReference>
<evidence type="ECO:0000256" key="5">
    <source>
        <dbReference type="ARBA" id="ARBA00023289"/>
    </source>
</evidence>
<dbReference type="Proteomes" id="UP000005666">
    <property type="component" value="Chromosome 16"/>
</dbReference>
<dbReference type="eggNOG" id="KOG0087">
    <property type="taxonomic scope" value="Eukaryota"/>
</dbReference>
<dbReference type="PRINTS" id="PR00449">
    <property type="entry name" value="RASTRNSFRMNG"/>
</dbReference>
<dbReference type="HOGENOM" id="CLU_030444_0_0_1"/>
<dbReference type="RefSeq" id="XP_003688725.1">
    <property type="nucleotide sequence ID" value="XM_003688677.1"/>
</dbReference>
<dbReference type="PANTHER" id="PTHR47981">
    <property type="entry name" value="RAB FAMILY"/>
    <property type="match status" value="1"/>
</dbReference>
<comment type="similarity">
    <text evidence="1">Belongs to the small GTPase superfamily. Rab family.</text>
</comment>
<name>G8C2B3_TETPH</name>
<dbReference type="KEGG" id="tpf:TPHA_0P01330"/>
<dbReference type="GO" id="GO:0003924">
    <property type="term" value="F:GTPase activity"/>
    <property type="evidence" value="ECO:0007669"/>
    <property type="project" value="InterPro"/>
</dbReference>
<keyword evidence="4" id="KW-0342">GTP-binding</keyword>
<feature type="compositionally biased region" description="Acidic residues" evidence="6">
    <location>
        <begin position="421"/>
        <end position="436"/>
    </location>
</feature>
<dbReference type="InterPro" id="IPR027417">
    <property type="entry name" value="P-loop_NTPase"/>
</dbReference>
<dbReference type="PANTHER" id="PTHR47981:SF20">
    <property type="entry name" value="RAS-RELATED PROTEIN RAB-7A"/>
    <property type="match status" value="1"/>
</dbReference>
<keyword evidence="5" id="KW-0636">Prenylation</keyword>
<sequence>MSKKKRYSLNGASPVVPIVASFESDSNISSDVEDKRASVTSTFLDRHGELSRKDSFLRSNQTGKHSSFYRISSSDLSATNLSFDSLEVATTANVKIILIGDAGVGKTGMVLSFYNELPTKGQFKLMREVSGSAKENFQFDKMKLPKRSINANIKRLKKKPSLTSVKKRYSLNDYEELFNKKSPTSEDFDLSLNSNSGSKLKDEFHRDDVESENEDELVIDTSSTIGIDIKTTTVNVDNRFFKCITWDTAGQERYKNVMIPTLYKGSNGVFLIYDICDIESFRSCCDHWLQEAIDNMSKEDLSKARFYLIGNKIDLYKKRQVRHEDVLEKMSEIEFKFEVKIAGNFEVTCKWPNVVERTFNIAIKDLIEHGCYDDTEYKNTGSNIEKLPNKQSGDDDENRLVDSSILETNADTSKILKDLNDLDSDDNPAEERESEGEFSNNRIRKSPPISTKSKIISQSLEYNDMVSDSESDNEHTIRNRLVENPNKNIEKNDEGKDIDEALERLFPKKSSNVDITKPLGKNSETPNGSFYSSCCA</sequence>
<feature type="region of interest" description="Disordered" evidence="6">
    <location>
        <begin position="512"/>
        <end position="536"/>
    </location>
</feature>
<evidence type="ECO:0000256" key="6">
    <source>
        <dbReference type="SAM" id="MobiDB-lite"/>
    </source>
</evidence>
<dbReference type="InterPro" id="IPR001806">
    <property type="entry name" value="Small_GTPase"/>
</dbReference>
<evidence type="ECO:0000256" key="3">
    <source>
        <dbReference type="ARBA" id="ARBA00022741"/>
    </source>
</evidence>
<keyword evidence="2" id="KW-0488">Methylation</keyword>
<dbReference type="Gene3D" id="3.40.50.300">
    <property type="entry name" value="P-loop containing nucleotide triphosphate hydrolases"/>
    <property type="match status" value="1"/>
</dbReference>
<dbReference type="SMART" id="SM00174">
    <property type="entry name" value="RHO"/>
    <property type="match status" value="1"/>
</dbReference>
<feature type="region of interest" description="Disordered" evidence="6">
    <location>
        <begin position="417"/>
        <end position="452"/>
    </location>
</feature>
<dbReference type="GeneID" id="11530897"/>
<evidence type="ECO:0000256" key="1">
    <source>
        <dbReference type="ARBA" id="ARBA00006270"/>
    </source>
</evidence>
<dbReference type="CDD" id="cd00154">
    <property type="entry name" value="Rab"/>
    <property type="match status" value="1"/>
</dbReference>
<gene>
    <name evidence="7" type="primary">TPHA0P01330</name>
    <name evidence="7" type="ordered locus">TPHA_0P01330</name>
</gene>
<dbReference type="AlphaFoldDB" id="G8C2B3"/>
<dbReference type="GO" id="GO:0005770">
    <property type="term" value="C:late endosome"/>
    <property type="evidence" value="ECO:0007669"/>
    <property type="project" value="TreeGrafter"/>
</dbReference>
<dbReference type="SUPFAM" id="SSF52540">
    <property type="entry name" value="P-loop containing nucleoside triphosphate hydrolases"/>
    <property type="match status" value="1"/>
</dbReference>
<dbReference type="STRING" id="1071381.G8C2B3"/>
<evidence type="ECO:0000256" key="4">
    <source>
        <dbReference type="ARBA" id="ARBA00023134"/>
    </source>
</evidence>
<evidence type="ECO:0000313" key="8">
    <source>
        <dbReference type="Proteomes" id="UP000005666"/>
    </source>
</evidence>
<dbReference type="OrthoDB" id="9989112at2759"/>
<evidence type="ECO:0008006" key="9">
    <source>
        <dbReference type="Google" id="ProtNLM"/>
    </source>
</evidence>
<dbReference type="SMART" id="SM00175">
    <property type="entry name" value="RAB"/>
    <property type="match status" value="1"/>
</dbReference>
<dbReference type="OMA" id="NEHTIRN"/>
<feature type="compositionally biased region" description="Polar residues" evidence="6">
    <location>
        <begin position="522"/>
        <end position="536"/>
    </location>
</feature>
<keyword evidence="8" id="KW-1185">Reference proteome</keyword>
<reference evidence="7 8" key="1">
    <citation type="journal article" date="2011" name="Proc. Natl. Acad. Sci. U.S.A.">
        <title>Evolutionary erosion of yeast sex chromosomes by mating-type switching accidents.</title>
        <authorList>
            <person name="Gordon J.L."/>
            <person name="Armisen D."/>
            <person name="Proux-Wera E."/>
            <person name="Oheigeartaigh S.S."/>
            <person name="Byrne K.P."/>
            <person name="Wolfe K.H."/>
        </authorList>
    </citation>
    <scope>NUCLEOTIDE SEQUENCE [LARGE SCALE GENOMIC DNA]</scope>
    <source>
        <strain evidence="8">ATCC 24235 / CBS 4417 / NBRC 1672 / NRRL Y-8282 / UCD 70-5</strain>
    </source>
</reference>
<proteinExistence type="inferred from homology"/>
<evidence type="ECO:0000313" key="7">
    <source>
        <dbReference type="EMBL" id="CCE66291.1"/>
    </source>
</evidence>
<keyword evidence="3" id="KW-0547">Nucleotide-binding</keyword>
<evidence type="ECO:0000256" key="2">
    <source>
        <dbReference type="ARBA" id="ARBA00022481"/>
    </source>
</evidence>
<feature type="region of interest" description="Disordered" evidence="6">
    <location>
        <begin position="379"/>
        <end position="398"/>
    </location>
</feature>
<accession>G8C2B3</accession>